<evidence type="ECO:0000256" key="1">
    <source>
        <dbReference type="SAM" id="MobiDB-lite"/>
    </source>
</evidence>
<dbReference type="AlphaFoldDB" id="A0A8J2J6M2"/>
<proteinExistence type="predicted"/>
<evidence type="ECO:0000313" key="3">
    <source>
        <dbReference type="Proteomes" id="UP000708208"/>
    </source>
</evidence>
<accession>A0A8J2J6M2</accession>
<gene>
    <name evidence="2" type="ORF">AFUS01_LOCUS3236</name>
</gene>
<organism evidence="2 3">
    <name type="scientific">Allacma fusca</name>
    <dbReference type="NCBI Taxonomy" id="39272"/>
    <lineage>
        <taxon>Eukaryota</taxon>
        <taxon>Metazoa</taxon>
        <taxon>Ecdysozoa</taxon>
        <taxon>Arthropoda</taxon>
        <taxon>Hexapoda</taxon>
        <taxon>Collembola</taxon>
        <taxon>Symphypleona</taxon>
        <taxon>Sminthuridae</taxon>
        <taxon>Allacma</taxon>
    </lineage>
</organism>
<dbReference type="Proteomes" id="UP000708208">
    <property type="component" value="Unassembled WGS sequence"/>
</dbReference>
<keyword evidence="3" id="KW-1185">Reference proteome</keyword>
<name>A0A8J2J6M2_9HEXA</name>
<comment type="caution">
    <text evidence="2">The sequence shown here is derived from an EMBL/GenBank/DDBJ whole genome shotgun (WGS) entry which is preliminary data.</text>
</comment>
<reference evidence="2" key="1">
    <citation type="submission" date="2021-06" db="EMBL/GenBank/DDBJ databases">
        <authorList>
            <person name="Hodson N. C."/>
            <person name="Mongue J. A."/>
            <person name="Jaron S. K."/>
        </authorList>
    </citation>
    <scope>NUCLEOTIDE SEQUENCE</scope>
</reference>
<sequence>MDEQELTVFFNSKQATKNHSNLPEGVGYKVEDRRYGTSKKYRYFDTPQEDNDFIGNDSEEEDLDVPKPDDLQFGWCSLIRAQVLINDGICSSCKNPTQTANGVNPGPSSITVRDKLKMMPVVAVKRLTIN</sequence>
<feature type="region of interest" description="Disordered" evidence="1">
    <location>
        <begin position="46"/>
        <end position="66"/>
    </location>
</feature>
<feature type="compositionally biased region" description="Acidic residues" evidence="1">
    <location>
        <begin position="47"/>
        <end position="63"/>
    </location>
</feature>
<evidence type="ECO:0000313" key="2">
    <source>
        <dbReference type="EMBL" id="CAG7687301.1"/>
    </source>
</evidence>
<protein>
    <submittedName>
        <fullName evidence="2">Uncharacterized protein</fullName>
    </submittedName>
</protein>
<dbReference type="EMBL" id="CAJVCH010019369">
    <property type="protein sequence ID" value="CAG7687301.1"/>
    <property type="molecule type" value="Genomic_DNA"/>
</dbReference>